<evidence type="ECO:0000256" key="3">
    <source>
        <dbReference type="SAM" id="Phobius"/>
    </source>
</evidence>
<evidence type="ECO:0000313" key="4">
    <source>
        <dbReference type="EMBL" id="MEM5287914.1"/>
    </source>
</evidence>
<dbReference type="SUPFAM" id="SSF54523">
    <property type="entry name" value="Pili subunits"/>
    <property type="match status" value="1"/>
</dbReference>
<dbReference type="InterPro" id="IPR000983">
    <property type="entry name" value="Bac_GSPG_pilin"/>
</dbReference>
<sequence>MTRAISRISSTRAAAGFTLIELLVTLAILGVLACMTVPVAQVMRQREREQELRVALHEIRSAIDAYKVASKDGRIAKEAGATGYPPGLDVLVDGVKDQTDPKGHKLFFLRRIPRDPMNPDSQSGDAATWGKRSYASEADDPQEGDDVYDVYSMSAGTGLNGVPYRKW</sequence>
<accession>A0ABU9QEX8</accession>
<evidence type="ECO:0000256" key="1">
    <source>
        <dbReference type="ARBA" id="ARBA00022481"/>
    </source>
</evidence>
<dbReference type="Proteomes" id="UP001494588">
    <property type="component" value="Unassembled WGS sequence"/>
</dbReference>
<keyword evidence="3" id="KW-0472">Membrane</keyword>
<keyword evidence="3" id="KW-1133">Transmembrane helix</keyword>
<evidence type="ECO:0000256" key="2">
    <source>
        <dbReference type="SAM" id="MobiDB-lite"/>
    </source>
</evidence>
<dbReference type="RefSeq" id="WP_201651651.1">
    <property type="nucleotide sequence ID" value="NZ_CAJHCS010000013.1"/>
</dbReference>
<gene>
    <name evidence="4" type="ORF">V4C55_19460</name>
</gene>
<reference evidence="4 5" key="1">
    <citation type="submission" date="2024-01" db="EMBL/GenBank/DDBJ databases">
        <title>The diversity of rhizobia nodulating Mimosa spp. in eleven states of Brazil covering several biomes is determined by host plant, location, and edaphic factors.</title>
        <authorList>
            <person name="Rouws L."/>
            <person name="Barauna A."/>
            <person name="Beukes C."/>
            <person name="De Faria S.M."/>
            <person name="Gross E."/>
            <person name="Dos Reis Junior F.B."/>
            <person name="Simon M."/>
            <person name="Maluk M."/>
            <person name="Odee D.W."/>
            <person name="Kenicer G."/>
            <person name="Young J.P.W."/>
            <person name="Reis V.M."/>
            <person name="Zilli J."/>
            <person name="James E.K."/>
        </authorList>
    </citation>
    <scope>NUCLEOTIDE SEQUENCE [LARGE SCALE GENOMIC DNA]</scope>
    <source>
        <strain evidence="4 5">JPY77</strain>
    </source>
</reference>
<comment type="caution">
    <text evidence="4">The sequence shown here is derived from an EMBL/GenBank/DDBJ whole genome shotgun (WGS) entry which is preliminary data.</text>
</comment>
<dbReference type="InterPro" id="IPR045584">
    <property type="entry name" value="Pilin-like"/>
</dbReference>
<name>A0ABU9QEX8_9BURK</name>
<evidence type="ECO:0000313" key="5">
    <source>
        <dbReference type="Proteomes" id="UP001494588"/>
    </source>
</evidence>
<dbReference type="EMBL" id="JAZHGC010000015">
    <property type="protein sequence ID" value="MEM5287914.1"/>
    <property type="molecule type" value="Genomic_DNA"/>
</dbReference>
<dbReference type="Gene3D" id="3.30.700.10">
    <property type="entry name" value="Glycoprotein, Type 4 Pilin"/>
    <property type="match status" value="1"/>
</dbReference>
<keyword evidence="3" id="KW-0812">Transmembrane</keyword>
<keyword evidence="1" id="KW-0488">Methylation</keyword>
<feature type="region of interest" description="Disordered" evidence="2">
    <location>
        <begin position="113"/>
        <end position="149"/>
    </location>
</feature>
<dbReference type="PANTHER" id="PTHR30093">
    <property type="entry name" value="GENERAL SECRETION PATHWAY PROTEIN G"/>
    <property type="match status" value="1"/>
</dbReference>
<dbReference type="NCBIfam" id="TIGR02532">
    <property type="entry name" value="IV_pilin_GFxxxE"/>
    <property type="match status" value="1"/>
</dbReference>
<organism evidence="4 5">
    <name type="scientific">Paraburkholderia sabiae</name>
    <dbReference type="NCBI Taxonomy" id="273251"/>
    <lineage>
        <taxon>Bacteria</taxon>
        <taxon>Pseudomonadati</taxon>
        <taxon>Pseudomonadota</taxon>
        <taxon>Betaproteobacteria</taxon>
        <taxon>Burkholderiales</taxon>
        <taxon>Burkholderiaceae</taxon>
        <taxon>Paraburkholderia</taxon>
    </lineage>
</organism>
<proteinExistence type="predicted"/>
<dbReference type="InterPro" id="IPR012902">
    <property type="entry name" value="N_methyl_site"/>
</dbReference>
<feature type="compositionally biased region" description="Acidic residues" evidence="2">
    <location>
        <begin position="137"/>
        <end position="148"/>
    </location>
</feature>
<dbReference type="Pfam" id="PF07963">
    <property type="entry name" value="N_methyl"/>
    <property type="match status" value="1"/>
</dbReference>
<dbReference type="PROSITE" id="PS51257">
    <property type="entry name" value="PROKAR_LIPOPROTEIN"/>
    <property type="match status" value="1"/>
</dbReference>
<dbReference type="PANTHER" id="PTHR30093:SF47">
    <property type="entry name" value="TYPE IV PILUS NON-CORE MINOR PILIN PILE"/>
    <property type="match status" value="1"/>
</dbReference>
<dbReference type="PRINTS" id="PR00813">
    <property type="entry name" value="BCTERIALGSPG"/>
</dbReference>
<protein>
    <submittedName>
        <fullName evidence="4">Type II secretion system protein</fullName>
    </submittedName>
</protein>
<keyword evidence="5" id="KW-1185">Reference proteome</keyword>
<feature type="transmembrane region" description="Helical" evidence="3">
    <location>
        <begin position="20"/>
        <end position="43"/>
    </location>
</feature>